<accession>A0A8J2KW01</accession>
<name>A0A8J2KW01_9HEXA</name>
<keyword evidence="4" id="KW-1185">Reference proteome</keyword>
<dbReference type="Proteomes" id="UP000708208">
    <property type="component" value="Unassembled WGS sequence"/>
</dbReference>
<dbReference type="Pfam" id="PF23733">
    <property type="entry name" value="GRXCR1-2_C"/>
    <property type="match status" value="1"/>
</dbReference>
<sequence>MAGSERAVIYVDSGSDFTGLSKVRNSVPASNAISKEHHIMPNLQDKNNYVIKIQIGEESMYNPVRIDVSSAKNGNREALNKSSILDEDSPLNSSGQSSPRSDMTPPPRINTGSIRFGSETSESDTESDVSAEYRPITCPTAQFAMREMLDIEPLRAVTKPMLHKSISSYAPLPRQESPLKTHLKELHSLASPVNNHPPLHNSLSLCQKSLITSSGNGTTKIASPIEFLNDRLASLNITPPTKKGGRQARPNRFSGNAAHPQESSEMTVIDENGFHLNETSDLNSKVVTEASESLSNFAGYRDIFARAKQDGSCQIMSEKGTIRGVKNRVRDGIATFLQSTDVKTFSDKEQGRVVVYVTSMGVVRDTFQRCQKVKQILRTLLVKFDERDCYMNRSIQDEIRQRLPSRFNMKISANVNNGSSNSTQLSSAEACNKNLTSGFNNIPLPQVFLEGQYLGDAEKIEKLNETGELRDLLRPYKSLSVLTTCDRCGGFRMLPCPICNGSKKSVHRNHFTTEFVALKCMHCDPSGLVNCDLCNSNVAV</sequence>
<evidence type="ECO:0000313" key="3">
    <source>
        <dbReference type="EMBL" id="CAG7820862.1"/>
    </source>
</evidence>
<dbReference type="PANTHER" id="PTHR46990">
    <property type="entry name" value="GLUTAREDOXIN DOMAIN-CONTAINING CYSTEINE-RICH PROTEIN 1"/>
    <property type="match status" value="1"/>
</dbReference>
<dbReference type="EMBL" id="CAJVCH010492411">
    <property type="protein sequence ID" value="CAG7820862.1"/>
    <property type="molecule type" value="Genomic_DNA"/>
</dbReference>
<dbReference type="PROSITE" id="PS51354">
    <property type="entry name" value="GLUTAREDOXIN_2"/>
    <property type="match status" value="1"/>
</dbReference>
<feature type="region of interest" description="Disordered" evidence="1">
    <location>
        <begin position="237"/>
        <end position="263"/>
    </location>
</feature>
<dbReference type="PANTHER" id="PTHR46990:SF1">
    <property type="entry name" value="GLUTAREDOXIN DOMAIN-CONTAINING CYSTEINE-RICH PROTEIN 1"/>
    <property type="match status" value="1"/>
</dbReference>
<evidence type="ECO:0000256" key="1">
    <source>
        <dbReference type="SAM" id="MobiDB-lite"/>
    </source>
</evidence>
<dbReference type="GO" id="GO:0007605">
    <property type="term" value="P:sensory perception of sound"/>
    <property type="evidence" value="ECO:0007669"/>
    <property type="project" value="InterPro"/>
</dbReference>
<organism evidence="3 4">
    <name type="scientific">Allacma fusca</name>
    <dbReference type="NCBI Taxonomy" id="39272"/>
    <lineage>
        <taxon>Eukaryota</taxon>
        <taxon>Metazoa</taxon>
        <taxon>Ecdysozoa</taxon>
        <taxon>Arthropoda</taxon>
        <taxon>Hexapoda</taxon>
        <taxon>Collembola</taxon>
        <taxon>Symphypleona</taxon>
        <taxon>Sminthuridae</taxon>
        <taxon>Allacma</taxon>
    </lineage>
</organism>
<evidence type="ECO:0000259" key="2">
    <source>
        <dbReference type="Pfam" id="PF00462"/>
    </source>
</evidence>
<comment type="caution">
    <text evidence="3">The sequence shown here is derived from an EMBL/GenBank/DDBJ whole genome shotgun (WGS) entry which is preliminary data.</text>
</comment>
<protein>
    <recommendedName>
        <fullName evidence="2">Glutaredoxin domain-containing protein</fullName>
    </recommendedName>
</protein>
<dbReference type="InterPro" id="IPR042797">
    <property type="entry name" value="GRXCR1"/>
</dbReference>
<dbReference type="AlphaFoldDB" id="A0A8J2KW01"/>
<dbReference type="InterPro" id="IPR002109">
    <property type="entry name" value="Glutaredoxin"/>
</dbReference>
<reference evidence="3" key="1">
    <citation type="submission" date="2021-06" db="EMBL/GenBank/DDBJ databases">
        <authorList>
            <person name="Hodson N. C."/>
            <person name="Mongue J. A."/>
            <person name="Jaron S. K."/>
        </authorList>
    </citation>
    <scope>NUCLEOTIDE SEQUENCE</scope>
</reference>
<dbReference type="Pfam" id="PF00462">
    <property type="entry name" value="Glutaredoxin"/>
    <property type="match status" value="1"/>
</dbReference>
<feature type="compositionally biased region" description="Polar residues" evidence="1">
    <location>
        <begin position="90"/>
        <end position="101"/>
    </location>
</feature>
<dbReference type="OrthoDB" id="423313at2759"/>
<dbReference type="CDD" id="cd03031">
    <property type="entry name" value="GRX_GRX_like"/>
    <property type="match status" value="1"/>
</dbReference>
<gene>
    <name evidence="3" type="ORF">AFUS01_LOCUS31233</name>
</gene>
<evidence type="ECO:0000313" key="4">
    <source>
        <dbReference type="Proteomes" id="UP000708208"/>
    </source>
</evidence>
<feature type="domain" description="Glutaredoxin" evidence="2">
    <location>
        <begin position="353"/>
        <end position="404"/>
    </location>
</feature>
<proteinExistence type="predicted"/>
<feature type="region of interest" description="Disordered" evidence="1">
    <location>
        <begin position="80"/>
        <end position="133"/>
    </location>
</feature>